<keyword evidence="1" id="KW-1003">Cell membrane</keyword>
<feature type="compositionally biased region" description="Low complexity" evidence="2">
    <location>
        <begin position="365"/>
        <end position="390"/>
    </location>
</feature>
<dbReference type="InterPro" id="IPR002994">
    <property type="entry name" value="Surf1/Shy1"/>
</dbReference>
<dbReference type="CDD" id="cd06662">
    <property type="entry name" value="SURF1"/>
    <property type="match status" value="1"/>
</dbReference>
<sequence length="425" mass="45449">MTSLRLWTRAPSGGWGVRGNDGGPHTNDGLTANSTPPPCPNVSADDQRHAAPRPDPPLPYLGRSGRVSKVGGVKSRIRQFLTPGWVLTAVVCVAFAYLAFTVLAPWQLGKNEATQERNDQLRHAFEVDPVDASELFPDDGELAEGTEWRRVTLNGEYLPDSDVLLRNRPVDGTPATHALTAFRADDGTLYLVNRGFETPSDGGIPDMDEAPSGEVELLGYARRGEMLPERPPLEGGPGEPTQVYGLNPDQVGDVMSLDLHADYVQLAEGQPGGLRSIPLPTLETGPYLAYGIQWIFFGLMAPGALIWFIYAEARERRRDREEQEAALRTSLADGSAAASSAVPVAATGAPLGGTVGVVKPEGDRGAAAPEPAAPADDAAQADAAPEGRAQVDPAEERARRMAARYGDSGHKGRRRRGHGLDGERF</sequence>
<name>A0A6B8TQV8_9CORY</name>
<feature type="region of interest" description="Disordered" evidence="2">
    <location>
        <begin position="12"/>
        <end position="63"/>
    </location>
</feature>
<reference evidence="3 4" key="1">
    <citation type="submission" date="2019-11" db="EMBL/GenBank/DDBJ databases">
        <title>FDA dAtabase for Regulatory Grade micrObial Sequences (FDA-ARGOS): Supporting development and validation of Infectious Disease Dx tests.</title>
        <authorList>
            <person name="Kerrigan L."/>
            <person name="Long C."/>
            <person name="Tallon L."/>
            <person name="Sadzewicz L."/>
            <person name="Vavikolanu K."/>
            <person name="Mehta A."/>
            <person name="Aluvathingal J."/>
            <person name="Nadendla S."/>
            <person name="Yan Y."/>
            <person name="Sichtig H."/>
        </authorList>
    </citation>
    <scope>NUCLEOTIDE SEQUENCE [LARGE SCALE GENOMIC DNA]</scope>
    <source>
        <strain evidence="3 4">FDAARGOS_674</strain>
    </source>
</reference>
<organism evidence="3 4">
    <name type="scientific">Corynebacterium xerosis</name>
    <dbReference type="NCBI Taxonomy" id="1725"/>
    <lineage>
        <taxon>Bacteria</taxon>
        <taxon>Bacillati</taxon>
        <taxon>Actinomycetota</taxon>
        <taxon>Actinomycetes</taxon>
        <taxon>Mycobacteriales</taxon>
        <taxon>Corynebacteriaceae</taxon>
        <taxon>Corynebacterium</taxon>
    </lineage>
</organism>
<comment type="subcellular location">
    <subcellularLocation>
        <location evidence="1">Cell membrane</location>
        <topology evidence="1">Multi-pass membrane protein</topology>
    </subcellularLocation>
</comment>
<dbReference type="GO" id="GO:0005886">
    <property type="term" value="C:plasma membrane"/>
    <property type="evidence" value="ECO:0007669"/>
    <property type="project" value="UniProtKB-SubCell"/>
</dbReference>
<keyword evidence="1" id="KW-1133">Transmembrane helix</keyword>
<proteinExistence type="inferred from homology"/>
<dbReference type="PROSITE" id="PS50895">
    <property type="entry name" value="SURF1"/>
    <property type="match status" value="1"/>
</dbReference>
<feature type="transmembrane region" description="Helical" evidence="1">
    <location>
        <begin position="84"/>
        <end position="106"/>
    </location>
</feature>
<accession>A0A6B8TQV8</accession>
<dbReference type="AlphaFoldDB" id="A0A6B8TQV8"/>
<dbReference type="KEGG" id="cxe:FOB82_01190"/>
<evidence type="ECO:0000313" key="4">
    <source>
        <dbReference type="Proteomes" id="UP000426857"/>
    </source>
</evidence>
<evidence type="ECO:0000313" key="3">
    <source>
        <dbReference type="EMBL" id="QGS33770.1"/>
    </source>
</evidence>
<dbReference type="Proteomes" id="UP000426857">
    <property type="component" value="Chromosome"/>
</dbReference>
<dbReference type="EMBL" id="CP046322">
    <property type="protein sequence ID" value="QGS33770.1"/>
    <property type="molecule type" value="Genomic_DNA"/>
</dbReference>
<evidence type="ECO:0000256" key="1">
    <source>
        <dbReference type="RuleBase" id="RU363076"/>
    </source>
</evidence>
<dbReference type="Pfam" id="PF02104">
    <property type="entry name" value="SURF1"/>
    <property type="match status" value="1"/>
</dbReference>
<feature type="transmembrane region" description="Helical" evidence="1">
    <location>
        <begin position="287"/>
        <end position="310"/>
    </location>
</feature>
<gene>
    <name evidence="3" type="ORF">FOB82_01190</name>
</gene>
<keyword evidence="1" id="KW-0472">Membrane</keyword>
<keyword evidence="1" id="KW-0812">Transmembrane</keyword>
<protein>
    <recommendedName>
        <fullName evidence="1">SURF1-like protein</fullName>
    </recommendedName>
</protein>
<evidence type="ECO:0000256" key="2">
    <source>
        <dbReference type="SAM" id="MobiDB-lite"/>
    </source>
</evidence>
<comment type="similarity">
    <text evidence="1">Belongs to the SURF1 family.</text>
</comment>
<feature type="region of interest" description="Disordered" evidence="2">
    <location>
        <begin position="355"/>
        <end position="425"/>
    </location>
</feature>
<feature type="compositionally biased region" description="Gly residues" evidence="2">
    <location>
        <begin position="13"/>
        <end position="22"/>
    </location>
</feature>